<proteinExistence type="inferred from homology"/>
<feature type="chain" id="PRO_5019362568" description="5-hydroxyisourate hydrolase" evidence="11">
    <location>
        <begin position="29"/>
        <end position="142"/>
    </location>
</feature>
<evidence type="ECO:0000256" key="7">
    <source>
        <dbReference type="ARBA" id="ARBA00022631"/>
    </source>
</evidence>
<dbReference type="NCBIfam" id="TIGR02962">
    <property type="entry name" value="hdxy_isourate"/>
    <property type="match status" value="1"/>
</dbReference>
<dbReference type="InterPro" id="IPR014306">
    <property type="entry name" value="Hydroxyisourate_hydrolase"/>
</dbReference>
<keyword evidence="8 10" id="KW-0378">Hydrolase</keyword>
<dbReference type="GO" id="GO:0033971">
    <property type="term" value="F:hydroxyisourate hydrolase activity"/>
    <property type="evidence" value="ECO:0007669"/>
    <property type="project" value="UniProtKB-EC"/>
</dbReference>
<evidence type="ECO:0000256" key="8">
    <source>
        <dbReference type="ARBA" id="ARBA00022801"/>
    </source>
</evidence>
<dbReference type="Pfam" id="PF00576">
    <property type="entry name" value="Transthyretin"/>
    <property type="match status" value="1"/>
</dbReference>
<comment type="function">
    <text evidence="2">Catalyzes the hydrolysis of 5-hydroxyisourate (HIU) to 2-oxo-4-hydroxy-4-carboxy-5-ureidoimidazoline (OHCU).</text>
</comment>
<evidence type="ECO:0000256" key="5">
    <source>
        <dbReference type="ARBA" id="ARBA00012609"/>
    </source>
</evidence>
<name>A0A423FBU4_9PSED</name>
<evidence type="ECO:0000256" key="1">
    <source>
        <dbReference type="ARBA" id="ARBA00001043"/>
    </source>
</evidence>
<evidence type="ECO:0000256" key="6">
    <source>
        <dbReference type="ARBA" id="ARBA00017539"/>
    </source>
</evidence>
<dbReference type="InterPro" id="IPR023416">
    <property type="entry name" value="Transthyretin/HIU_hydrolase_d"/>
</dbReference>
<feature type="binding site" evidence="9">
    <location>
        <position position="36"/>
    </location>
    <ligand>
        <name>substrate</name>
    </ligand>
</feature>
<protein>
    <recommendedName>
        <fullName evidence="6 10">5-hydroxyisourate hydrolase</fullName>
        <shortName evidence="10">HIU hydrolase</shortName>
        <shortName evidence="10">HIUHase</shortName>
        <ecNumber evidence="5 10">3.5.2.17</ecNumber>
    </recommendedName>
</protein>
<evidence type="ECO:0000256" key="2">
    <source>
        <dbReference type="ARBA" id="ARBA00002704"/>
    </source>
</evidence>
<evidence type="ECO:0000313" key="14">
    <source>
        <dbReference type="Proteomes" id="UP000283389"/>
    </source>
</evidence>
<dbReference type="PRINTS" id="PR00189">
    <property type="entry name" value="TRNSTHYRETIN"/>
</dbReference>
<dbReference type="Proteomes" id="UP000283389">
    <property type="component" value="Unassembled WGS sequence"/>
</dbReference>
<dbReference type="AlphaFoldDB" id="A0A423FBU4"/>
<evidence type="ECO:0000256" key="10">
    <source>
        <dbReference type="RuleBase" id="RU361270"/>
    </source>
</evidence>
<dbReference type="InterPro" id="IPR023419">
    <property type="entry name" value="Transthyretin_CS"/>
</dbReference>
<comment type="similarity">
    <text evidence="3 10">Belongs to the transthyretin family. 5-hydroxyisourate hydrolase subfamily.</text>
</comment>
<keyword evidence="11" id="KW-0732">Signal</keyword>
<dbReference type="EMBL" id="MOAZ01000006">
    <property type="protein sequence ID" value="ROM54133.1"/>
    <property type="molecule type" value="Genomic_DNA"/>
</dbReference>
<evidence type="ECO:0000313" key="13">
    <source>
        <dbReference type="EMBL" id="ROM54133.1"/>
    </source>
</evidence>
<dbReference type="PROSITE" id="PS00769">
    <property type="entry name" value="TRANSTHYRETIN_2"/>
    <property type="match status" value="1"/>
</dbReference>
<dbReference type="EC" id="3.5.2.17" evidence="5 10"/>
<comment type="catalytic activity">
    <reaction evidence="1 10">
        <text>5-hydroxyisourate + H2O = 5-hydroxy-2-oxo-4-ureido-2,5-dihydro-1H-imidazole-5-carboxylate + H(+)</text>
        <dbReference type="Rhea" id="RHEA:23736"/>
        <dbReference type="ChEBI" id="CHEBI:15377"/>
        <dbReference type="ChEBI" id="CHEBI:15378"/>
        <dbReference type="ChEBI" id="CHEBI:18072"/>
        <dbReference type="ChEBI" id="CHEBI:58639"/>
        <dbReference type="EC" id="3.5.2.17"/>
    </reaction>
</comment>
<comment type="caution">
    <text evidence="13">The sequence shown here is derived from an EMBL/GenBank/DDBJ whole genome shotgun (WGS) entry which is preliminary data.</text>
</comment>
<gene>
    <name evidence="13" type="ORF">BK649_10965</name>
</gene>
<dbReference type="InterPro" id="IPR036817">
    <property type="entry name" value="Transthyretin/HIU_hydrolase_sf"/>
</dbReference>
<feature type="signal peptide" evidence="11">
    <location>
        <begin position="1"/>
        <end position="28"/>
    </location>
</feature>
<organism evidence="13 14">
    <name type="scientific">Pseudomonas canadensis</name>
    <dbReference type="NCBI Taxonomy" id="915099"/>
    <lineage>
        <taxon>Bacteria</taxon>
        <taxon>Pseudomonadati</taxon>
        <taxon>Pseudomonadota</taxon>
        <taxon>Gammaproteobacteria</taxon>
        <taxon>Pseudomonadales</taxon>
        <taxon>Pseudomonadaceae</taxon>
        <taxon>Pseudomonas</taxon>
    </lineage>
</organism>
<dbReference type="GO" id="GO:0006144">
    <property type="term" value="P:purine nucleobase metabolic process"/>
    <property type="evidence" value="ECO:0007669"/>
    <property type="project" value="UniProtKB-KW"/>
</dbReference>
<evidence type="ECO:0000256" key="3">
    <source>
        <dbReference type="ARBA" id="ARBA00009850"/>
    </source>
</evidence>
<dbReference type="SMART" id="SM00095">
    <property type="entry name" value="TR_THY"/>
    <property type="match status" value="1"/>
</dbReference>
<evidence type="ECO:0000256" key="11">
    <source>
        <dbReference type="SAM" id="SignalP"/>
    </source>
</evidence>
<dbReference type="InterPro" id="IPR000895">
    <property type="entry name" value="Transthyretin/HIU_hydrolase"/>
</dbReference>
<comment type="subunit">
    <text evidence="4 10">Homotetramer.</text>
</comment>
<dbReference type="RefSeq" id="WP_123475383.1">
    <property type="nucleotide sequence ID" value="NZ_MOAZ01000006.1"/>
</dbReference>
<dbReference type="Gene3D" id="2.60.40.180">
    <property type="entry name" value="Transthyretin/hydroxyisourate hydrolase domain"/>
    <property type="match status" value="1"/>
</dbReference>
<dbReference type="CDD" id="cd05822">
    <property type="entry name" value="TLP_HIUase"/>
    <property type="match status" value="1"/>
</dbReference>
<accession>A0A423FBU4</accession>
<feature type="binding site" evidence="9">
    <location>
        <position position="139"/>
    </location>
    <ligand>
        <name>substrate</name>
    </ligand>
</feature>
<reference evidence="13 14" key="1">
    <citation type="submission" date="2016-10" db="EMBL/GenBank/DDBJ databases">
        <title>Comparative genome analysis of multiple Pseudomonas spp. focuses on biocontrol and plant growth promoting traits.</title>
        <authorList>
            <person name="Tao X.-Y."/>
            <person name="Taylor C.G."/>
        </authorList>
    </citation>
    <scope>NUCLEOTIDE SEQUENCE [LARGE SCALE GENOMIC DNA]</scope>
    <source>
        <strain evidence="13 14">36C8</strain>
    </source>
</reference>
<evidence type="ECO:0000256" key="4">
    <source>
        <dbReference type="ARBA" id="ARBA00011881"/>
    </source>
</evidence>
<evidence type="ECO:0000259" key="12">
    <source>
        <dbReference type="SMART" id="SM00095"/>
    </source>
</evidence>
<dbReference type="PANTHER" id="PTHR10395:SF7">
    <property type="entry name" value="5-HYDROXYISOURATE HYDROLASE"/>
    <property type="match status" value="1"/>
</dbReference>
<feature type="domain" description="Transthyretin/hydroxyisourate hydrolase" evidence="12">
    <location>
        <begin position="28"/>
        <end position="141"/>
    </location>
</feature>
<dbReference type="PANTHER" id="PTHR10395">
    <property type="entry name" value="URICASE AND TRANSTHYRETIN-RELATED"/>
    <property type="match status" value="1"/>
</dbReference>
<dbReference type="SUPFAM" id="SSF49472">
    <property type="entry name" value="Transthyretin (synonym: prealbumin)"/>
    <property type="match status" value="1"/>
</dbReference>
<keyword evidence="7 10" id="KW-0659">Purine metabolism</keyword>
<feature type="binding site" evidence="9">
    <location>
        <position position="74"/>
    </location>
    <ligand>
        <name>substrate</name>
    </ligand>
</feature>
<evidence type="ECO:0000256" key="9">
    <source>
        <dbReference type="PIRSR" id="PIRSR600895-51"/>
    </source>
</evidence>
<sequence length="142" mass="15408">MKTLTMTLAALSLSGLSGLSGLSSLALAAGNPLSVHVLNLENGLPSAGVSVTLEQHVGDHWQSLSEGVTNQQGRIAELFPANQAMKPGEYRVVFKTGDYYKKANRETFFPEVPVIFEVKQADQHYHIPLLLSPYGFSTYRGS</sequence>